<organism evidence="1 2">
    <name type="scientific">Actinomadura violacea</name>
    <dbReference type="NCBI Taxonomy" id="2819934"/>
    <lineage>
        <taxon>Bacteria</taxon>
        <taxon>Bacillati</taxon>
        <taxon>Actinomycetota</taxon>
        <taxon>Actinomycetes</taxon>
        <taxon>Streptosporangiales</taxon>
        <taxon>Thermomonosporaceae</taxon>
        <taxon>Actinomadura</taxon>
    </lineage>
</organism>
<proteinExistence type="predicted"/>
<comment type="caution">
    <text evidence="1">The sequence shown here is derived from an EMBL/GenBank/DDBJ whole genome shotgun (WGS) entry which is preliminary data.</text>
</comment>
<dbReference type="RefSeq" id="WP_208245158.1">
    <property type="nucleotide sequence ID" value="NZ_JAGEPF010000018.1"/>
</dbReference>
<keyword evidence="2" id="KW-1185">Reference proteome</keyword>
<gene>
    <name evidence="1" type="ORF">J4709_29430</name>
</gene>
<dbReference type="EMBL" id="JAGEPF010000018">
    <property type="protein sequence ID" value="MBO2461699.1"/>
    <property type="molecule type" value="Genomic_DNA"/>
</dbReference>
<reference evidence="1 2" key="1">
    <citation type="submission" date="2021-03" db="EMBL/GenBank/DDBJ databases">
        <title>Actinomadura violae sp. nov., isolated from lichen in Thailand.</title>
        <authorList>
            <person name="Kanchanasin P."/>
            <person name="Saeng-In P."/>
            <person name="Phongsopitanun W."/>
            <person name="Yuki M."/>
            <person name="Kudo T."/>
            <person name="Ohkuma M."/>
            <person name="Tanasupawat S."/>
        </authorList>
    </citation>
    <scope>NUCLEOTIDE SEQUENCE [LARGE SCALE GENOMIC DNA]</scope>
    <source>
        <strain evidence="1 2">LCR2-06</strain>
    </source>
</reference>
<sequence>MICVACRERRHVQCTDVQRNRIQAESADGTAGAGRWCDCQHRPGTVLQKPTVTS</sequence>
<dbReference type="Proteomes" id="UP000680206">
    <property type="component" value="Unassembled WGS sequence"/>
</dbReference>
<name>A0ABS3RY55_9ACTN</name>
<evidence type="ECO:0000313" key="1">
    <source>
        <dbReference type="EMBL" id="MBO2461699.1"/>
    </source>
</evidence>
<accession>A0ABS3RY55</accession>
<protein>
    <submittedName>
        <fullName evidence="1">Uncharacterized protein</fullName>
    </submittedName>
</protein>
<evidence type="ECO:0000313" key="2">
    <source>
        <dbReference type="Proteomes" id="UP000680206"/>
    </source>
</evidence>